<feature type="chain" id="PRO_5038800569" evidence="8">
    <location>
        <begin position="22"/>
        <end position="687"/>
    </location>
</feature>
<dbReference type="InterPro" id="IPR002477">
    <property type="entry name" value="Peptidoglycan-bd-like"/>
</dbReference>
<evidence type="ECO:0000256" key="7">
    <source>
        <dbReference type="SAM" id="MobiDB-lite"/>
    </source>
</evidence>
<keyword evidence="5 6" id="KW-0961">Cell wall biogenesis/degradation</keyword>
<dbReference type="PROSITE" id="PS52029">
    <property type="entry name" value="LD_TPASE"/>
    <property type="match status" value="1"/>
</dbReference>
<evidence type="ECO:0000256" key="6">
    <source>
        <dbReference type="PROSITE-ProRule" id="PRU01373"/>
    </source>
</evidence>
<comment type="pathway">
    <text evidence="1 6">Cell wall biogenesis; peptidoglycan biosynthesis.</text>
</comment>
<dbReference type="GO" id="GO:0008360">
    <property type="term" value="P:regulation of cell shape"/>
    <property type="evidence" value="ECO:0007669"/>
    <property type="project" value="UniProtKB-UniRule"/>
</dbReference>
<reference evidence="10" key="1">
    <citation type="submission" date="2020-10" db="EMBL/GenBank/DDBJ databases">
        <authorList>
            <person name="Gilroy R."/>
        </authorList>
    </citation>
    <scope>NUCLEOTIDE SEQUENCE</scope>
    <source>
        <strain evidence="10">ChiSxjej2B14-6234</strain>
    </source>
</reference>
<evidence type="ECO:0000256" key="8">
    <source>
        <dbReference type="SAM" id="SignalP"/>
    </source>
</evidence>
<accession>A0A9D0Z889</accession>
<feature type="signal peptide" evidence="8">
    <location>
        <begin position="1"/>
        <end position="21"/>
    </location>
</feature>
<dbReference type="InterPro" id="IPR036366">
    <property type="entry name" value="PGBDSf"/>
</dbReference>
<evidence type="ECO:0000256" key="2">
    <source>
        <dbReference type="ARBA" id="ARBA00022679"/>
    </source>
</evidence>
<feature type="active site" description="Nucleophile" evidence="6">
    <location>
        <position position="463"/>
    </location>
</feature>
<evidence type="ECO:0000259" key="9">
    <source>
        <dbReference type="PROSITE" id="PS52029"/>
    </source>
</evidence>
<dbReference type="SUPFAM" id="SSF47090">
    <property type="entry name" value="PGBD-like"/>
    <property type="match status" value="4"/>
</dbReference>
<gene>
    <name evidence="10" type="ORF">IAB73_00365</name>
</gene>
<organism evidence="10 11">
    <name type="scientific">Candidatus Onthenecus intestinigallinarum</name>
    <dbReference type="NCBI Taxonomy" id="2840875"/>
    <lineage>
        <taxon>Bacteria</taxon>
        <taxon>Bacillati</taxon>
        <taxon>Bacillota</taxon>
        <taxon>Clostridia</taxon>
        <taxon>Eubacteriales</taxon>
        <taxon>Candidatus Onthenecus</taxon>
    </lineage>
</organism>
<evidence type="ECO:0000256" key="4">
    <source>
        <dbReference type="ARBA" id="ARBA00022984"/>
    </source>
</evidence>
<dbReference type="GO" id="GO:0016740">
    <property type="term" value="F:transferase activity"/>
    <property type="evidence" value="ECO:0007669"/>
    <property type="project" value="UniProtKB-KW"/>
</dbReference>
<feature type="region of interest" description="Disordered" evidence="7">
    <location>
        <begin position="233"/>
        <end position="261"/>
    </location>
</feature>
<dbReference type="AlphaFoldDB" id="A0A9D0Z889"/>
<keyword evidence="2" id="KW-0808">Transferase</keyword>
<dbReference type="SUPFAM" id="SSF141523">
    <property type="entry name" value="L,D-transpeptidase catalytic domain-like"/>
    <property type="match status" value="1"/>
</dbReference>
<dbReference type="Gene3D" id="2.40.440.10">
    <property type="entry name" value="L,D-transpeptidase catalytic domain-like"/>
    <property type="match status" value="1"/>
</dbReference>
<sequence>MKRAAALLCLLLFLFAPCVRAEIIVMPESSEAGAAQDAAPAPTPFAQLYVGATGEAVSLVRQRLFALGYLADGSGDVYDEAVGAAVLAFQQRTGLAQTGRVNATTWNTLMDENAASIGGVAPAATPTPAAAPTLDTSGWIIPATATPAPTGSAYAGATFTRTLTYGAEGDDVRAVQTRLAELGYFRENVTGGYYDKTEEAVRSFQLRNGLSRDGVVGPDTWGAMMGECVRSDGTVASPADLQPAATPTPSPTPAPAQPGVSATPMPFTYERKLEYGDTGDDVAALQQRLTELGYFDAKVTGGYYRHTRDAVRAFQKNNGLTVDGVAGQDTQSALFADPQPVPSWATPCPTATPAPMPYLLEVDLTNQITTAYGLDEAGQYTLVVRRMICSTGTSSYPTPVETVEMPAKRARWGYFPQWDSHAQYLTRIDSLNAFHSVLYYSPNEDDLAVSSYEALGTPASHGCVRLLVADAKWIYDNCQAGTIIRIFEGEPDPELTESLKPPPLDYGTMLPAVTPQPTAEPVYDGVNFPAYSGILKRGTESEAVYFLQRRLQELGYYHGTVTGGYYGGTIEAVEAFQRDHGLSVDGVAGQQTLALLYSPDLSPSAVPTVSPAPTASPALTPTPSPAPTAMRTPEPDAFFVTATPGPTPAPTAIPTATPVPTATAIPTATPSPTLIPPDAPFSGNAVG</sequence>
<dbReference type="InterPro" id="IPR036365">
    <property type="entry name" value="PGBD-like_sf"/>
</dbReference>
<dbReference type="InterPro" id="IPR052905">
    <property type="entry name" value="LD-transpeptidase_YkuD-like"/>
</dbReference>
<keyword evidence="3 6" id="KW-0133">Cell shape</keyword>
<dbReference type="PANTHER" id="PTHR41533">
    <property type="entry name" value="L,D-TRANSPEPTIDASE HI_1667-RELATED"/>
    <property type="match status" value="1"/>
</dbReference>
<dbReference type="PANTHER" id="PTHR41533:SF1">
    <property type="entry name" value="L,D-TRANSPEPTIDASE YCBB-RELATED"/>
    <property type="match status" value="1"/>
</dbReference>
<dbReference type="Proteomes" id="UP000886887">
    <property type="component" value="Unassembled WGS sequence"/>
</dbReference>
<reference evidence="10" key="2">
    <citation type="journal article" date="2021" name="PeerJ">
        <title>Extensive microbial diversity within the chicken gut microbiome revealed by metagenomics and culture.</title>
        <authorList>
            <person name="Gilroy R."/>
            <person name="Ravi A."/>
            <person name="Getino M."/>
            <person name="Pursley I."/>
            <person name="Horton D.L."/>
            <person name="Alikhan N.F."/>
            <person name="Baker D."/>
            <person name="Gharbi K."/>
            <person name="Hall N."/>
            <person name="Watson M."/>
            <person name="Adriaenssens E.M."/>
            <person name="Foster-Nyarko E."/>
            <person name="Jarju S."/>
            <person name="Secka A."/>
            <person name="Antonio M."/>
            <person name="Oren A."/>
            <person name="Chaudhuri R.R."/>
            <person name="La Ragione R."/>
            <person name="Hildebrand F."/>
            <person name="Pallen M.J."/>
        </authorList>
    </citation>
    <scope>NUCLEOTIDE SEQUENCE</scope>
    <source>
        <strain evidence="10">ChiSxjej2B14-6234</strain>
    </source>
</reference>
<feature type="compositionally biased region" description="Pro residues" evidence="7">
    <location>
        <begin position="246"/>
        <end position="256"/>
    </location>
</feature>
<keyword evidence="4 6" id="KW-0573">Peptidoglycan synthesis</keyword>
<evidence type="ECO:0000256" key="1">
    <source>
        <dbReference type="ARBA" id="ARBA00004752"/>
    </source>
</evidence>
<feature type="active site" description="Proton donor/acceptor" evidence="6">
    <location>
        <position position="435"/>
    </location>
</feature>
<dbReference type="Gene3D" id="1.10.101.10">
    <property type="entry name" value="PGBD-like superfamily/PGBD"/>
    <property type="match status" value="4"/>
</dbReference>
<dbReference type="GO" id="GO:0071555">
    <property type="term" value="P:cell wall organization"/>
    <property type="evidence" value="ECO:0007669"/>
    <property type="project" value="UniProtKB-UniRule"/>
</dbReference>
<protein>
    <submittedName>
        <fullName evidence="10">Peptidoglycan-binding protein</fullName>
    </submittedName>
</protein>
<evidence type="ECO:0000313" key="10">
    <source>
        <dbReference type="EMBL" id="HIQ70660.1"/>
    </source>
</evidence>
<keyword evidence="8" id="KW-0732">Signal</keyword>
<dbReference type="CDD" id="cd16913">
    <property type="entry name" value="YkuD_like"/>
    <property type="match status" value="1"/>
</dbReference>
<dbReference type="InterPro" id="IPR038063">
    <property type="entry name" value="Transpep_catalytic_dom"/>
</dbReference>
<name>A0A9D0Z889_9FIRM</name>
<feature type="region of interest" description="Disordered" evidence="7">
    <location>
        <begin position="663"/>
        <end position="687"/>
    </location>
</feature>
<evidence type="ECO:0000313" key="11">
    <source>
        <dbReference type="Proteomes" id="UP000886887"/>
    </source>
</evidence>
<proteinExistence type="predicted"/>
<dbReference type="Pfam" id="PF01471">
    <property type="entry name" value="PG_binding_1"/>
    <property type="match status" value="4"/>
</dbReference>
<dbReference type="GO" id="GO:0009252">
    <property type="term" value="P:peptidoglycan biosynthetic process"/>
    <property type="evidence" value="ECO:0007669"/>
    <property type="project" value="UniProtKB-KW"/>
</dbReference>
<dbReference type="InterPro" id="IPR005490">
    <property type="entry name" value="LD_TPept_cat_dom"/>
</dbReference>
<feature type="region of interest" description="Disordered" evidence="7">
    <location>
        <begin position="604"/>
        <end position="629"/>
    </location>
</feature>
<feature type="compositionally biased region" description="Low complexity" evidence="7">
    <location>
        <begin position="663"/>
        <end position="672"/>
    </location>
</feature>
<evidence type="ECO:0000256" key="3">
    <source>
        <dbReference type="ARBA" id="ARBA00022960"/>
    </source>
</evidence>
<feature type="domain" description="L,D-TPase catalytic" evidence="9">
    <location>
        <begin position="358"/>
        <end position="487"/>
    </location>
</feature>
<dbReference type="Pfam" id="PF03734">
    <property type="entry name" value="YkuD"/>
    <property type="match status" value="1"/>
</dbReference>
<feature type="compositionally biased region" description="Low complexity" evidence="7">
    <location>
        <begin position="604"/>
        <end position="619"/>
    </location>
</feature>
<evidence type="ECO:0000256" key="5">
    <source>
        <dbReference type="ARBA" id="ARBA00023316"/>
    </source>
</evidence>
<comment type="caution">
    <text evidence="10">The sequence shown here is derived from an EMBL/GenBank/DDBJ whole genome shotgun (WGS) entry which is preliminary data.</text>
</comment>
<dbReference type="EMBL" id="DVFJ01000001">
    <property type="protein sequence ID" value="HIQ70660.1"/>
    <property type="molecule type" value="Genomic_DNA"/>
</dbReference>